<dbReference type="HOGENOM" id="CLU_2335087_0_0_1"/>
<evidence type="ECO:0000313" key="2">
    <source>
        <dbReference type="Proteomes" id="UP000011668"/>
    </source>
</evidence>
<name>L8WK78_THACA</name>
<dbReference type="Proteomes" id="UP000011668">
    <property type="component" value="Unassembled WGS sequence"/>
</dbReference>
<organism evidence="1 2">
    <name type="scientific">Thanatephorus cucumeris (strain AG1-IA)</name>
    <name type="common">Rice sheath blight fungus</name>
    <name type="synonym">Rhizoctonia solani</name>
    <dbReference type="NCBI Taxonomy" id="983506"/>
    <lineage>
        <taxon>Eukaryota</taxon>
        <taxon>Fungi</taxon>
        <taxon>Dikarya</taxon>
        <taxon>Basidiomycota</taxon>
        <taxon>Agaricomycotina</taxon>
        <taxon>Agaricomycetes</taxon>
        <taxon>Cantharellales</taxon>
        <taxon>Ceratobasidiaceae</taxon>
        <taxon>Rhizoctonia</taxon>
        <taxon>Rhizoctonia solani AG-1</taxon>
    </lineage>
</organism>
<protein>
    <submittedName>
        <fullName evidence="1">Uncharacterized protein</fullName>
    </submittedName>
</protein>
<proteinExistence type="predicted"/>
<sequence>MQLTALRTRVVRLRTIGCSRAGSGAGPLLSSPNYPPIVDNCHWADKNNWATLENSNVQVAARQDLQALSLARAIPIPTGKKSSEHVDQCACCVSQKRR</sequence>
<gene>
    <name evidence="1" type="ORF">AG1IA_07671</name>
</gene>
<evidence type="ECO:0000313" key="1">
    <source>
        <dbReference type="EMBL" id="ELU38305.1"/>
    </source>
</evidence>
<dbReference type="AlphaFoldDB" id="L8WK78"/>
<reference evidence="1 2" key="1">
    <citation type="journal article" date="2013" name="Nat. Commun.">
        <title>The evolution and pathogenic mechanisms of the rice sheath blight pathogen.</title>
        <authorList>
            <person name="Zheng A."/>
            <person name="Lin R."/>
            <person name="Xu L."/>
            <person name="Qin P."/>
            <person name="Tang C."/>
            <person name="Ai P."/>
            <person name="Zhang D."/>
            <person name="Liu Y."/>
            <person name="Sun Z."/>
            <person name="Feng H."/>
            <person name="Wang Y."/>
            <person name="Chen Y."/>
            <person name="Liang X."/>
            <person name="Fu R."/>
            <person name="Li Q."/>
            <person name="Zhang J."/>
            <person name="Yu X."/>
            <person name="Xie Z."/>
            <person name="Ding L."/>
            <person name="Guan P."/>
            <person name="Tang J."/>
            <person name="Liang Y."/>
            <person name="Wang S."/>
            <person name="Deng Q."/>
            <person name="Li S."/>
            <person name="Zhu J."/>
            <person name="Wang L."/>
            <person name="Liu H."/>
            <person name="Li P."/>
        </authorList>
    </citation>
    <scope>NUCLEOTIDE SEQUENCE [LARGE SCALE GENOMIC DNA]</scope>
    <source>
        <strain evidence="2">AG-1 IA</strain>
    </source>
</reference>
<comment type="caution">
    <text evidence="1">The sequence shown here is derived from an EMBL/GenBank/DDBJ whole genome shotgun (WGS) entry which is preliminary data.</text>
</comment>
<accession>L8WK78</accession>
<keyword evidence="2" id="KW-1185">Reference proteome</keyword>
<dbReference type="EMBL" id="AFRT01002202">
    <property type="protein sequence ID" value="ELU38305.1"/>
    <property type="molecule type" value="Genomic_DNA"/>
</dbReference>